<dbReference type="EMBL" id="UINC01001381">
    <property type="protein sequence ID" value="SUZ79285.1"/>
    <property type="molecule type" value="Genomic_DNA"/>
</dbReference>
<feature type="domain" description="RCK C-terminal" evidence="1">
    <location>
        <begin position="304"/>
        <end position="391"/>
    </location>
</feature>
<protein>
    <recommendedName>
        <fullName evidence="1">RCK C-terminal domain-containing protein</fullName>
    </recommendedName>
</protein>
<dbReference type="InterPro" id="IPR026022">
    <property type="entry name" value="PhoU_dom"/>
</dbReference>
<dbReference type="Pfam" id="PF02080">
    <property type="entry name" value="TrkA_C"/>
    <property type="match status" value="2"/>
</dbReference>
<organism evidence="2">
    <name type="scientific">marine metagenome</name>
    <dbReference type="NCBI Taxonomy" id="408172"/>
    <lineage>
        <taxon>unclassified sequences</taxon>
        <taxon>metagenomes</taxon>
        <taxon>ecological metagenomes</taxon>
    </lineage>
</organism>
<reference evidence="2" key="1">
    <citation type="submission" date="2018-05" db="EMBL/GenBank/DDBJ databases">
        <authorList>
            <person name="Lanie J.A."/>
            <person name="Ng W.-L."/>
            <person name="Kazmierczak K.M."/>
            <person name="Andrzejewski T.M."/>
            <person name="Davidsen T.M."/>
            <person name="Wayne K.J."/>
            <person name="Tettelin H."/>
            <person name="Glass J.I."/>
            <person name="Rusch D."/>
            <person name="Podicherti R."/>
            <person name="Tsui H.-C.T."/>
            <person name="Winkler M.E."/>
        </authorList>
    </citation>
    <scope>NUCLEOTIDE SEQUENCE</scope>
</reference>
<dbReference type="Gene3D" id="3.30.70.1450">
    <property type="entry name" value="Regulator of K+ conductance, C-terminal domain"/>
    <property type="match status" value="2"/>
</dbReference>
<dbReference type="SUPFAM" id="SSF116726">
    <property type="entry name" value="TrkA C-terminal domain-like"/>
    <property type="match status" value="2"/>
</dbReference>
<dbReference type="AlphaFoldDB" id="A0A381QIZ7"/>
<dbReference type="InterPro" id="IPR050144">
    <property type="entry name" value="AAE_transporter"/>
</dbReference>
<proteinExistence type="predicted"/>
<dbReference type="Pfam" id="PF01895">
    <property type="entry name" value="PhoU"/>
    <property type="match status" value="1"/>
</dbReference>
<dbReference type="PANTHER" id="PTHR30445:SF8">
    <property type="entry name" value="K(+)_H(+) ANTIPORTER SUBUNIT KHTT"/>
    <property type="match status" value="1"/>
</dbReference>
<dbReference type="GO" id="GO:0008324">
    <property type="term" value="F:monoatomic cation transmembrane transporter activity"/>
    <property type="evidence" value="ECO:0007669"/>
    <property type="project" value="InterPro"/>
</dbReference>
<gene>
    <name evidence="2" type="ORF">METZ01_LOCUS32139</name>
</gene>
<name>A0A381QIZ7_9ZZZZ</name>
<feature type="domain" description="RCK C-terminal" evidence="1">
    <location>
        <begin position="105"/>
        <end position="189"/>
    </location>
</feature>
<dbReference type="InterPro" id="IPR038078">
    <property type="entry name" value="PhoU-like_sf"/>
</dbReference>
<sequence>MDDRPRNLRAMLAEAKDTSELMVDLAYASVYFGDPDMAEEVDALEEQMSELVHDMRAVCVLAARSPREAEGMSSVLQVVSAIERMANDAVDIARIVTHRLGIPRQLVADLSDAEEVSHRVLVSDGSHMAHRPLSSLELTVQAGMRVMAVRRGRQWITDVDGDTVLVPGDVLFLHGSPDGITRLRELAAAPVWEPPRPDEGEVLTDLDRAVDVLVEMKNLSEAAVGVAYSALVLGDRGLAAEVGHLEESLDEMRDHLELWVLRAAADGMDPSSLRGLLHLGEAAEDLGDQARAMVWLVEEGEELHPILGIALGEADEVAVRFPVAEGSTVAGSTLKDLQLNIEPGFTVLAIRRDGGYVYRPRGAVRLVAGDEIIASGPEEGQVLLAAMCGWELLEDEGGEDELVPVG</sequence>
<dbReference type="InterPro" id="IPR036721">
    <property type="entry name" value="RCK_C_sf"/>
</dbReference>
<evidence type="ECO:0000259" key="1">
    <source>
        <dbReference type="PROSITE" id="PS51202"/>
    </source>
</evidence>
<dbReference type="Gene3D" id="1.20.58.220">
    <property type="entry name" value="Phosphate transport system protein phou homolog 2, domain 2"/>
    <property type="match status" value="2"/>
</dbReference>
<evidence type="ECO:0000313" key="2">
    <source>
        <dbReference type="EMBL" id="SUZ79285.1"/>
    </source>
</evidence>
<dbReference type="InterPro" id="IPR006037">
    <property type="entry name" value="RCK_C"/>
</dbReference>
<dbReference type="GO" id="GO:0006813">
    <property type="term" value="P:potassium ion transport"/>
    <property type="evidence" value="ECO:0007669"/>
    <property type="project" value="InterPro"/>
</dbReference>
<dbReference type="PANTHER" id="PTHR30445">
    <property type="entry name" value="K(+)_H(+) ANTIPORTER SUBUNIT KHTT"/>
    <property type="match status" value="1"/>
</dbReference>
<dbReference type="SUPFAM" id="SSF109755">
    <property type="entry name" value="PhoU-like"/>
    <property type="match status" value="1"/>
</dbReference>
<dbReference type="PROSITE" id="PS51202">
    <property type="entry name" value="RCK_C"/>
    <property type="match status" value="2"/>
</dbReference>
<accession>A0A381QIZ7</accession>